<dbReference type="FunFam" id="2.10.90.10:FF:000049">
    <property type="entry name" value="Glycoprotein hormone alpha 2"/>
    <property type="match status" value="1"/>
</dbReference>
<dbReference type="GO" id="GO:0007166">
    <property type="term" value="P:cell surface receptor signaling pathway"/>
    <property type="evidence" value="ECO:0007669"/>
    <property type="project" value="TreeGrafter"/>
</dbReference>
<name>O46182_DROSU</name>
<feature type="non-terminal residue" evidence="1">
    <location>
        <position position="1"/>
    </location>
</feature>
<proteinExistence type="predicted"/>
<protein>
    <submittedName>
        <fullName evidence="1">GenxDs protein</fullName>
    </submittedName>
</protein>
<dbReference type="InterPro" id="IPR052680">
    <property type="entry name" value="Glyco_Hormone_Alpha"/>
</dbReference>
<dbReference type="PANTHER" id="PTHR31129:SF2">
    <property type="entry name" value="GLYCOPROTEIN HORMONE ALPHA-2"/>
    <property type="match status" value="1"/>
</dbReference>
<sequence>AFLFILFYLRLEHNLNIQEASTAIRFMRLPRWCTSFGLLALRSRQVRSAQNKNEADVWLQATVGKMWSTQWLVLLCCSFWFLPGECSLAGKDVWLRPGCHKVGNTRKISIPDCVEFTITTNACRGFCESYSVPSIPWAGASLTGLFKPPKPVVSVGQCCNMMKSEEVGR</sequence>
<reference evidence="1" key="1">
    <citation type="journal article" date="1997" name="Mol. Biol. Evol.">
        <title>bilbo, a non-LTR retrotransposon of Drosophila subobscura: a clue to the evolution of LINE-like elements in Drosophila.</title>
        <authorList>
            <person name="Blesa D."/>
            <person name="Martinez-Sebastian M.J."/>
        </authorList>
    </citation>
    <scope>NUCLEOTIDE SEQUENCE</scope>
    <source>
        <strain evidence="1">H271</strain>
    </source>
</reference>
<organism evidence="1">
    <name type="scientific">Drosophila subobscura</name>
    <name type="common">Fruit fly</name>
    <dbReference type="NCBI Taxonomy" id="7241"/>
    <lineage>
        <taxon>Eukaryota</taxon>
        <taxon>Metazoa</taxon>
        <taxon>Ecdysozoa</taxon>
        <taxon>Arthropoda</taxon>
        <taxon>Hexapoda</taxon>
        <taxon>Insecta</taxon>
        <taxon>Pterygota</taxon>
        <taxon>Neoptera</taxon>
        <taxon>Endopterygota</taxon>
        <taxon>Diptera</taxon>
        <taxon>Brachycera</taxon>
        <taxon>Muscomorpha</taxon>
        <taxon>Ephydroidea</taxon>
        <taxon>Drosophilidae</taxon>
        <taxon>Drosophila</taxon>
        <taxon>Sophophora</taxon>
    </lineage>
</organism>
<dbReference type="InterPro" id="IPR029034">
    <property type="entry name" value="Cystine-knot_cytokine"/>
</dbReference>
<dbReference type="GO" id="GO:0005615">
    <property type="term" value="C:extracellular space"/>
    <property type="evidence" value="ECO:0007669"/>
    <property type="project" value="TreeGrafter"/>
</dbReference>
<dbReference type="PANTHER" id="PTHR31129">
    <property type="entry name" value="GLYCOPROTEIN HORMONE ALPHA-2"/>
    <property type="match status" value="1"/>
</dbReference>
<feature type="non-terminal residue" evidence="1">
    <location>
        <position position="169"/>
    </location>
</feature>
<dbReference type="GO" id="GO:0051427">
    <property type="term" value="F:hormone receptor binding"/>
    <property type="evidence" value="ECO:0007669"/>
    <property type="project" value="TreeGrafter"/>
</dbReference>
<dbReference type="AlphaFoldDB" id="O46182"/>
<dbReference type="EMBL" id="U73802">
    <property type="protein sequence ID" value="AAB92391.1"/>
    <property type="molecule type" value="Genomic_DNA"/>
</dbReference>
<accession>O46182</accession>
<dbReference type="Gene3D" id="2.10.90.10">
    <property type="entry name" value="Cystine-knot cytokines"/>
    <property type="match status" value="1"/>
</dbReference>
<evidence type="ECO:0000313" key="1">
    <source>
        <dbReference type="EMBL" id="AAB92391.1"/>
    </source>
</evidence>